<sequence>MRHLHLILADTDDLGELPYLARLIARGRVDACPGAGGTSAALAGLFGIDDAALAPYALAAEGVDPGAGAWFRADPVHLAAGMHSLTLLDRRHFALAAAEAAELVAALNRAFAGDVDFIAPHPTRWYARFPAPPAVTAPPLDEVAGAQALPGRLAGPDAGAVQRTLVEIQMCLHDHPVNAAREARGEPVVNGVWLWGGGRPAAVVAACDRVLADDFLARALAAAAGIPAAALPVSLPADPADGVTLAVLADPGAADRNWLKPALRAVQLGRLDRLELTLTGRAPRRCRLERGAALRFWRRS</sequence>
<keyword evidence="2" id="KW-1185">Reference proteome</keyword>
<organism evidence="1 2">
    <name type="scientific">Parasulfuritortus cantonensis</name>
    <dbReference type="NCBI Taxonomy" id="2528202"/>
    <lineage>
        <taxon>Bacteria</taxon>
        <taxon>Pseudomonadati</taxon>
        <taxon>Pseudomonadota</taxon>
        <taxon>Betaproteobacteria</taxon>
        <taxon>Nitrosomonadales</taxon>
        <taxon>Thiobacillaceae</taxon>
        <taxon>Parasulfuritortus</taxon>
    </lineage>
</organism>
<comment type="caution">
    <text evidence="1">The sequence shown here is derived from an EMBL/GenBank/DDBJ whole genome shotgun (WGS) entry which is preliminary data.</text>
</comment>
<dbReference type="RefSeq" id="WP_131448651.1">
    <property type="nucleotide sequence ID" value="NZ_SJZB01000049.1"/>
</dbReference>
<evidence type="ECO:0008006" key="3">
    <source>
        <dbReference type="Google" id="ProtNLM"/>
    </source>
</evidence>
<dbReference type="EMBL" id="SJZB01000049">
    <property type="protein sequence ID" value="TCJ11779.1"/>
    <property type="molecule type" value="Genomic_DNA"/>
</dbReference>
<evidence type="ECO:0000313" key="2">
    <source>
        <dbReference type="Proteomes" id="UP000295443"/>
    </source>
</evidence>
<name>A0A4R1B7R4_9PROT</name>
<dbReference type="Proteomes" id="UP000295443">
    <property type="component" value="Unassembled WGS sequence"/>
</dbReference>
<evidence type="ECO:0000313" key="1">
    <source>
        <dbReference type="EMBL" id="TCJ11779.1"/>
    </source>
</evidence>
<proteinExistence type="predicted"/>
<accession>A0A4R1B7R4</accession>
<dbReference type="OrthoDB" id="5295974at2"/>
<protein>
    <recommendedName>
        <fullName evidence="3">Phosphoglycerate mutase</fullName>
    </recommendedName>
</protein>
<dbReference type="AlphaFoldDB" id="A0A4R1B7R4"/>
<reference evidence="1 2" key="1">
    <citation type="submission" date="2019-03" db="EMBL/GenBank/DDBJ databases">
        <title>Genome sequence of Thiobacillaceae bacterium LSR1, a sulfur-oxidizing bacterium isolated from freshwater sediment.</title>
        <authorList>
            <person name="Li S."/>
        </authorList>
    </citation>
    <scope>NUCLEOTIDE SEQUENCE [LARGE SCALE GENOMIC DNA]</scope>
    <source>
        <strain evidence="1 2">LSR1</strain>
    </source>
</reference>
<gene>
    <name evidence="1" type="ORF">EZJ19_14070</name>
</gene>